<name>W2S1S6_CYPE1</name>
<dbReference type="Gene3D" id="6.10.160.20">
    <property type="match status" value="1"/>
</dbReference>
<evidence type="ECO:0000259" key="2">
    <source>
        <dbReference type="Pfam" id="PF13867"/>
    </source>
</evidence>
<dbReference type="GeneID" id="19969172"/>
<feature type="domain" description="Histone deacetylase complex subunit SAP30 Sin3 binding" evidence="2">
    <location>
        <begin position="209"/>
        <end position="236"/>
    </location>
</feature>
<feature type="region of interest" description="Disordered" evidence="1">
    <location>
        <begin position="1"/>
        <end position="64"/>
    </location>
</feature>
<organism evidence="3 4">
    <name type="scientific">Cyphellophora europaea (strain CBS 101466)</name>
    <name type="common">Phialophora europaea</name>
    <dbReference type="NCBI Taxonomy" id="1220924"/>
    <lineage>
        <taxon>Eukaryota</taxon>
        <taxon>Fungi</taxon>
        <taxon>Dikarya</taxon>
        <taxon>Ascomycota</taxon>
        <taxon>Pezizomycotina</taxon>
        <taxon>Eurotiomycetes</taxon>
        <taxon>Chaetothyriomycetidae</taxon>
        <taxon>Chaetothyriales</taxon>
        <taxon>Cyphellophoraceae</taxon>
        <taxon>Cyphellophora</taxon>
    </lineage>
</organism>
<dbReference type="HOGENOM" id="CLU_087644_0_0_1"/>
<dbReference type="InterPro" id="IPR038291">
    <property type="entry name" value="SAP30_C_sf"/>
</dbReference>
<evidence type="ECO:0000313" key="4">
    <source>
        <dbReference type="Proteomes" id="UP000030752"/>
    </source>
</evidence>
<keyword evidence="4" id="KW-1185">Reference proteome</keyword>
<dbReference type="eggNOG" id="ENOG502RZ9X">
    <property type="taxonomic scope" value="Eukaryota"/>
</dbReference>
<dbReference type="InterPro" id="IPR025718">
    <property type="entry name" value="SAP30_Sin3-bd"/>
</dbReference>
<evidence type="ECO:0000313" key="3">
    <source>
        <dbReference type="EMBL" id="ETN42676.1"/>
    </source>
</evidence>
<dbReference type="VEuPathDB" id="FungiDB:HMPREF1541_01833"/>
<feature type="compositionally biased region" description="Polar residues" evidence="1">
    <location>
        <begin position="160"/>
        <end position="173"/>
    </location>
</feature>
<sequence length="282" mass="30508">MAPTRPRAVDDSRSETSSTITNLKERATLGALTGTGVSKGKRNATGTANSTLKATANGTATDSNAVENLPKTDWSSLSPSTLLTYRTAYRLPTASCYTHPHADILYESSQTARRAPTAVLARKRMREFRLHHREEPQPTTSTKKKSKPTATDKDSDVSKQNELSKAAATVNSNDSGGGSDEPGSPDPFQPLVGYLPPVEQIDRQTPQLLAMAVRKHFNAQQLNEAETVAKFIYVARNSSSRGAVRTEGSAGDGNGWWMGSQGREIRKCDGGEVGFRLRFRPG</sequence>
<dbReference type="Proteomes" id="UP000030752">
    <property type="component" value="Unassembled WGS sequence"/>
</dbReference>
<gene>
    <name evidence="3" type="ORF">HMPREF1541_01833</name>
</gene>
<dbReference type="AlphaFoldDB" id="W2S1S6"/>
<dbReference type="RefSeq" id="XP_008714412.1">
    <property type="nucleotide sequence ID" value="XM_008716190.1"/>
</dbReference>
<dbReference type="OrthoDB" id="510958at2759"/>
<protein>
    <recommendedName>
        <fullName evidence="2">Histone deacetylase complex subunit SAP30 Sin3 binding domain-containing protein</fullName>
    </recommendedName>
</protein>
<evidence type="ECO:0000256" key="1">
    <source>
        <dbReference type="SAM" id="MobiDB-lite"/>
    </source>
</evidence>
<dbReference type="STRING" id="1220924.W2S1S6"/>
<dbReference type="EMBL" id="KB822718">
    <property type="protein sequence ID" value="ETN42676.1"/>
    <property type="molecule type" value="Genomic_DNA"/>
</dbReference>
<feature type="compositionally biased region" description="Polar residues" evidence="1">
    <location>
        <begin position="44"/>
        <end position="64"/>
    </location>
</feature>
<feature type="region of interest" description="Disordered" evidence="1">
    <location>
        <begin position="128"/>
        <end position="192"/>
    </location>
</feature>
<dbReference type="InParanoid" id="W2S1S6"/>
<accession>W2S1S6</accession>
<proteinExistence type="predicted"/>
<reference evidence="3 4" key="1">
    <citation type="submission" date="2013-03" db="EMBL/GenBank/DDBJ databases">
        <title>The Genome Sequence of Phialophora europaea CBS 101466.</title>
        <authorList>
            <consortium name="The Broad Institute Genomics Platform"/>
            <person name="Cuomo C."/>
            <person name="de Hoog S."/>
            <person name="Gorbushina A."/>
            <person name="Walker B."/>
            <person name="Young S.K."/>
            <person name="Zeng Q."/>
            <person name="Gargeya S."/>
            <person name="Fitzgerald M."/>
            <person name="Haas B."/>
            <person name="Abouelleil A."/>
            <person name="Allen A.W."/>
            <person name="Alvarado L."/>
            <person name="Arachchi H.M."/>
            <person name="Berlin A.M."/>
            <person name="Chapman S.B."/>
            <person name="Gainer-Dewar J."/>
            <person name="Goldberg J."/>
            <person name="Griggs A."/>
            <person name="Gujja S."/>
            <person name="Hansen M."/>
            <person name="Howarth C."/>
            <person name="Imamovic A."/>
            <person name="Ireland A."/>
            <person name="Larimer J."/>
            <person name="McCowan C."/>
            <person name="Murphy C."/>
            <person name="Pearson M."/>
            <person name="Poon T.W."/>
            <person name="Priest M."/>
            <person name="Roberts A."/>
            <person name="Saif S."/>
            <person name="Shea T."/>
            <person name="Sisk P."/>
            <person name="Sykes S."/>
            <person name="Wortman J."/>
            <person name="Nusbaum C."/>
            <person name="Birren B."/>
        </authorList>
    </citation>
    <scope>NUCLEOTIDE SEQUENCE [LARGE SCALE GENOMIC DNA]</scope>
    <source>
        <strain evidence="3 4">CBS 101466</strain>
    </source>
</reference>
<dbReference type="Pfam" id="PF13867">
    <property type="entry name" value="SAP30_Sin3_bdg"/>
    <property type="match status" value="1"/>
</dbReference>
<feature type="compositionally biased region" description="Basic and acidic residues" evidence="1">
    <location>
        <begin position="150"/>
        <end position="159"/>
    </location>
</feature>